<dbReference type="InterPro" id="IPR029024">
    <property type="entry name" value="TerB-like"/>
</dbReference>
<dbReference type="AlphaFoldDB" id="A0A109KN11"/>
<evidence type="ECO:0000313" key="3">
    <source>
        <dbReference type="Proteomes" id="UP000063434"/>
    </source>
</evidence>
<dbReference type="PATRIC" id="fig|294.195.peg.5007"/>
<dbReference type="SUPFAM" id="SSF158682">
    <property type="entry name" value="TerB-like"/>
    <property type="match status" value="1"/>
</dbReference>
<name>A0A109KN11_PSEFL</name>
<proteinExistence type="predicted"/>
<dbReference type="Pfam" id="PF05099">
    <property type="entry name" value="TerB"/>
    <property type="match status" value="1"/>
</dbReference>
<dbReference type="RefSeq" id="WP_060766202.1">
    <property type="nucleotide sequence ID" value="NZ_LCYC01000058.1"/>
</dbReference>
<protein>
    <submittedName>
        <fullName evidence="2">Tellurite resistance protein TerB</fullName>
    </submittedName>
</protein>
<gene>
    <name evidence="2" type="ORF">PFL603g_04682</name>
</gene>
<dbReference type="Gene3D" id="1.10.3680.10">
    <property type="entry name" value="TerB-like"/>
    <property type="match status" value="1"/>
</dbReference>
<sequence length="144" mass="15349">MLGKLFGKKSGQARAAVAKLANRDLMEAVVYGSIYVAAADGELEESELSKIETILSNNPSLQGFGAELSNTIDRAKTDFKSGARILRQNAEKELGDLAHSPAEALTVLNVMLTVAEADGEIEPAELTALERSAKLLGLNLKDHL</sequence>
<dbReference type="Proteomes" id="UP000063434">
    <property type="component" value="Unassembled WGS sequence"/>
</dbReference>
<organism evidence="2 3">
    <name type="scientific">Pseudomonas fluorescens</name>
    <dbReference type="NCBI Taxonomy" id="294"/>
    <lineage>
        <taxon>Bacteria</taxon>
        <taxon>Pseudomonadati</taxon>
        <taxon>Pseudomonadota</taxon>
        <taxon>Gammaproteobacteria</taxon>
        <taxon>Pseudomonadales</taxon>
        <taxon>Pseudomonadaceae</taxon>
        <taxon>Pseudomonas</taxon>
    </lineage>
</organism>
<evidence type="ECO:0000313" key="2">
    <source>
        <dbReference type="EMBL" id="KWV72141.1"/>
    </source>
</evidence>
<dbReference type="InterPro" id="IPR007791">
    <property type="entry name" value="DjlA_N"/>
</dbReference>
<comment type="caution">
    <text evidence="2">The sequence shown here is derived from an EMBL/GenBank/DDBJ whole genome shotgun (WGS) entry which is preliminary data.</text>
</comment>
<dbReference type="EMBL" id="LCYC01000058">
    <property type="protein sequence ID" value="KWV72141.1"/>
    <property type="molecule type" value="Genomic_DNA"/>
</dbReference>
<evidence type="ECO:0000259" key="1">
    <source>
        <dbReference type="Pfam" id="PF05099"/>
    </source>
</evidence>
<reference evidence="2 3" key="1">
    <citation type="submission" date="2015-05" db="EMBL/GenBank/DDBJ databases">
        <title>A genomic and transcriptomic approach to investigate the blue pigment phenotype in Pseudomonas fluorescens.</title>
        <authorList>
            <person name="Andreani N.A."/>
            <person name="Cardazzo B."/>
        </authorList>
    </citation>
    <scope>NUCLEOTIDE SEQUENCE [LARGE SCALE GENOMIC DNA]</scope>
    <source>
        <strain evidence="2 3">Ps_40</strain>
    </source>
</reference>
<accession>A0A109KN11</accession>
<feature type="domain" description="Co-chaperone DjlA N-terminal" evidence="1">
    <location>
        <begin position="28"/>
        <end position="141"/>
    </location>
</feature>
<dbReference type="CDD" id="cd07176">
    <property type="entry name" value="terB"/>
    <property type="match status" value="1"/>
</dbReference>